<dbReference type="Proteomes" id="UP000324800">
    <property type="component" value="Unassembled WGS sequence"/>
</dbReference>
<dbReference type="AlphaFoldDB" id="A0A5J4WP34"/>
<name>A0A5J4WP34_9EUKA</name>
<comment type="caution">
    <text evidence="2">The sequence shown here is derived from an EMBL/GenBank/DDBJ whole genome shotgun (WGS) entry which is preliminary data.</text>
</comment>
<accession>A0A5J4WP34</accession>
<feature type="compositionally biased region" description="Basic and acidic residues" evidence="1">
    <location>
        <begin position="89"/>
        <end position="98"/>
    </location>
</feature>
<organism evidence="2 3">
    <name type="scientific">Streblomastix strix</name>
    <dbReference type="NCBI Taxonomy" id="222440"/>
    <lineage>
        <taxon>Eukaryota</taxon>
        <taxon>Metamonada</taxon>
        <taxon>Preaxostyla</taxon>
        <taxon>Oxymonadida</taxon>
        <taxon>Streblomastigidae</taxon>
        <taxon>Streblomastix</taxon>
    </lineage>
</organism>
<gene>
    <name evidence="2" type="ORF">EZS28_008290</name>
</gene>
<sequence>MEFVTKLMCNAGGIGSDDDYVIVEDLRILNYLLQNANHIHNKRTSQRLENEIKDEIEKEGLLEECNALQFHTYTLEYFGVNDSATELKEQYDKCADGEERNDDDEDDDDEVEERSSSDQEDDDDDDEDLDSNSNSDEEDSDEDEVEDDNL</sequence>
<feature type="compositionally biased region" description="Acidic residues" evidence="1">
    <location>
        <begin position="99"/>
        <end position="150"/>
    </location>
</feature>
<dbReference type="EMBL" id="SNRW01001493">
    <property type="protein sequence ID" value="KAA6396185.1"/>
    <property type="molecule type" value="Genomic_DNA"/>
</dbReference>
<protein>
    <submittedName>
        <fullName evidence="2">Uncharacterized protein</fullName>
    </submittedName>
</protein>
<evidence type="ECO:0000313" key="2">
    <source>
        <dbReference type="EMBL" id="KAA6396185.1"/>
    </source>
</evidence>
<proteinExistence type="predicted"/>
<evidence type="ECO:0000256" key="1">
    <source>
        <dbReference type="SAM" id="MobiDB-lite"/>
    </source>
</evidence>
<evidence type="ECO:0000313" key="3">
    <source>
        <dbReference type="Proteomes" id="UP000324800"/>
    </source>
</evidence>
<reference evidence="2 3" key="1">
    <citation type="submission" date="2019-03" db="EMBL/GenBank/DDBJ databases">
        <title>Single cell metagenomics reveals metabolic interactions within the superorganism composed of flagellate Streblomastix strix and complex community of Bacteroidetes bacteria on its surface.</title>
        <authorList>
            <person name="Treitli S.C."/>
            <person name="Kolisko M."/>
            <person name="Husnik F."/>
            <person name="Keeling P."/>
            <person name="Hampl V."/>
        </authorList>
    </citation>
    <scope>NUCLEOTIDE SEQUENCE [LARGE SCALE GENOMIC DNA]</scope>
    <source>
        <strain evidence="2">ST1C</strain>
    </source>
</reference>
<feature type="region of interest" description="Disordered" evidence="1">
    <location>
        <begin position="89"/>
        <end position="150"/>
    </location>
</feature>